<reference evidence="6 7" key="1">
    <citation type="submission" date="2019-11" db="EMBL/GenBank/DDBJ databases">
        <authorList>
            <person name="He Y."/>
        </authorList>
    </citation>
    <scope>NUCLEOTIDE SEQUENCE [LARGE SCALE GENOMIC DNA]</scope>
    <source>
        <strain evidence="6 7">SCSIO 58843</strain>
    </source>
</reference>
<dbReference type="PRINTS" id="PR01165">
    <property type="entry name" value="CYCOXIDASEI"/>
</dbReference>
<dbReference type="PANTHER" id="PTHR10422">
    <property type="entry name" value="CYTOCHROME C OXIDASE SUBUNIT 1"/>
    <property type="match status" value="1"/>
</dbReference>
<feature type="transmembrane region" description="Helical" evidence="4">
    <location>
        <begin position="280"/>
        <end position="299"/>
    </location>
</feature>
<proteinExistence type="predicted"/>
<dbReference type="InterPro" id="IPR000883">
    <property type="entry name" value="Cyt_C_Oxase_1"/>
</dbReference>
<dbReference type="GO" id="GO:0022904">
    <property type="term" value="P:respiratory electron transport chain"/>
    <property type="evidence" value="ECO:0007669"/>
    <property type="project" value="TreeGrafter"/>
</dbReference>
<protein>
    <recommendedName>
        <fullName evidence="5">Cytochrome oxidase subunit I profile domain-containing protein</fullName>
    </recommendedName>
</protein>
<keyword evidence="7" id="KW-1185">Reference proteome</keyword>
<dbReference type="InterPro" id="IPR023616">
    <property type="entry name" value="Cyt_c_oxase-like_su1_dom"/>
</dbReference>
<feature type="transmembrane region" description="Helical" evidence="4">
    <location>
        <begin position="415"/>
        <end position="437"/>
    </location>
</feature>
<evidence type="ECO:0000256" key="1">
    <source>
        <dbReference type="ARBA" id="ARBA00022660"/>
    </source>
</evidence>
<keyword evidence="4" id="KW-0812">Transmembrane</keyword>
<name>A0A5Q2RIX7_9ACTN</name>
<dbReference type="GO" id="GO:0020037">
    <property type="term" value="F:heme binding"/>
    <property type="evidence" value="ECO:0007669"/>
    <property type="project" value="InterPro"/>
</dbReference>
<keyword evidence="4" id="KW-1133">Transmembrane helix</keyword>
<feature type="transmembrane region" description="Helical" evidence="4">
    <location>
        <begin position="155"/>
        <end position="181"/>
    </location>
</feature>
<dbReference type="RefSeq" id="WP_153760833.1">
    <property type="nucleotide sequence ID" value="NZ_CP045851.1"/>
</dbReference>
<dbReference type="SUPFAM" id="SSF81442">
    <property type="entry name" value="Cytochrome c oxidase subunit I-like"/>
    <property type="match status" value="1"/>
</dbReference>
<accession>A0A5Q2RIX7</accession>
<dbReference type="GO" id="GO:0015990">
    <property type="term" value="P:electron transport coupled proton transport"/>
    <property type="evidence" value="ECO:0007669"/>
    <property type="project" value="TreeGrafter"/>
</dbReference>
<feature type="transmembrane region" description="Helical" evidence="4">
    <location>
        <begin position="249"/>
        <end position="268"/>
    </location>
</feature>
<feature type="domain" description="Cytochrome oxidase subunit I profile" evidence="5">
    <location>
        <begin position="25"/>
        <end position="517"/>
    </location>
</feature>
<keyword evidence="4" id="KW-0472">Membrane</keyword>
<organism evidence="6 7">
    <name type="scientific">Actinomarinicola tropica</name>
    <dbReference type="NCBI Taxonomy" id="2789776"/>
    <lineage>
        <taxon>Bacteria</taxon>
        <taxon>Bacillati</taxon>
        <taxon>Actinomycetota</taxon>
        <taxon>Acidimicrobiia</taxon>
        <taxon>Acidimicrobiales</taxon>
        <taxon>Iamiaceae</taxon>
        <taxon>Actinomarinicola</taxon>
    </lineage>
</organism>
<dbReference type="PROSITE" id="PS50855">
    <property type="entry name" value="COX1"/>
    <property type="match status" value="1"/>
</dbReference>
<feature type="transmembrane region" description="Helical" evidence="4">
    <location>
        <begin position="378"/>
        <end position="400"/>
    </location>
</feature>
<dbReference type="AlphaFoldDB" id="A0A5Q2RIX7"/>
<keyword evidence="2" id="KW-0249">Electron transport</keyword>
<dbReference type="GO" id="GO:0004129">
    <property type="term" value="F:cytochrome-c oxidase activity"/>
    <property type="evidence" value="ECO:0007669"/>
    <property type="project" value="InterPro"/>
</dbReference>
<feature type="transmembrane region" description="Helical" evidence="4">
    <location>
        <begin position="41"/>
        <end position="60"/>
    </location>
</feature>
<keyword evidence="1" id="KW-0679">Respiratory chain</keyword>
<evidence type="ECO:0000259" key="5">
    <source>
        <dbReference type="PROSITE" id="PS50855"/>
    </source>
</evidence>
<evidence type="ECO:0000313" key="6">
    <source>
        <dbReference type="EMBL" id="QGG96729.1"/>
    </source>
</evidence>
<dbReference type="Gene3D" id="1.20.210.10">
    <property type="entry name" value="Cytochrome c oxidase-like, subunit I domain"/>
    <property type="match status" value="1"/>
</dbReference>
<dbReference type="PANTHER" id="PTHR10422:SF29">
    <property type="entry name" value="CYTOCHROME C OXIDASE SUBUNIT 1 HOMOLOG, BACTEROID"/>
    <property type="match status" value="1"/>
</dbReference>
<evidence type="ECO:0000256" key="4">
    <source>
        <dbReference type="SAM" id="Phobius"/>
    </source>
</evidence>
<feature type="region of interest" description="Disordered" evidence="3">
    <location>
        <begin position="1"/>
        <end position="20"/>
    </location>
</feature>
<gene>
    <name evidence="6" type="ORF">GH723_17400</name>
</gene>
<dbReference type="Proteomes" id="UP000334019">
    <property type="component" value="Chromosome"/>
</dbReference>
<feature type="transmembrane region" description="Helical" evidence="4">
    <location>
        <begin position="311"/>
        <end position="329"/>
    </location>
</feature>
<feature type="transmembrane region" description="Helical" evidence="4">
    <location>
        <begin position="341"/>
        <end position="366"/>
    </location>
</feature>
<feature type="transmembrane region" description="Helical" evidence="4">
    <location>
        <begin position="193"/>
        <end position="221"/>
    </location>
</feature>
<dbReference type="KEGG" id="atq:GH723_17400"/>
<dbReference type="GO" id="GO:0009060">
    <property type="term" value="P:aerobic respiration"/>
    <property type="evidence" value="ECO:0007669"/>
    <property type="project" value="InterPro"/>
</dbReference>
<feature type="transmembrane region" description="Helical" evidence="4">
    <location>
        <begin position="457"/>
        <end position="478"/>
    </location>
</feature>
<keyword evidence="1" id="KW-0813">Transport</keyword>
<feature type="transmembrane region" description="Helical" evidence="4">
    <location>
        <begin position="87"/>
        <end position="108"/>
    </location>
</feature>
<dbReference type="InterPro" id="IPR036927">
    <property type="entry name" value="Cyt_c_oxase-like_su1_sf"/>
</dbReference>
<evidence type="ECO:0000256" key="3">
    <source>
        <dbReference type="SAM" id="MobiDB-lite"/>
    </source>
</evidence>
<dbReference type="EMBL" id="CP045851">
    <property type="protein sequence ID" value="QGG96729.1"/>
    <property type="molecule type" value="Genomic_DNA"/>
</dbReference>
<dbReference type="Pfam" id="PF00115">
    <property type="entry name" value="COX1"/>
    <property type="match status" value="1"/>
</dbReference>
<sequence length="533" mass="54455">MTITETAPATGTTGTEAPAEGEFGDLANVVGTGDGARVGRMFLGGSFIGLVAALAVGLLLDIERTTVDSISLLDADVLTQMVSAHRIGLVVLFAIPALLGLAMVVVPLQVGATTLAFGRAANLAFWTWALGGALWIAGYLVGGGPGGSDLKGTDLWLLATIVVIAALLLATVCVVTTVLGLRTTGMTLRRTPLFSFSMLVAGSVWLLTFPVAIGSLLVIYIDHRYGQALFGANEAILPQLSWLVSQPQIYVIAIPVLGIIADVIPVFAGARQRMQGAVQVAIGLFGALAIGSWAQLGALRDDPMAIADDPLFVAMGVLAILPVLMVLALSGETMRGGLRPAAPVIGALTAGLVLVAATAAGAVHVVEPLDLMGTTWALGHLHLVVGSVIVAVFAGTWFWAPKVYGRLLVDGPGKLVPAVVALGSLLAGAAMLAAGALDQPDAPEVATARDGVEALNLAGAAGVALVLLGVLAGVAALFQGRRSSEDVPNDPWGGHTLEWATASPPVRGNFPEAPVVTDERPLFTETAQEDASA</sequence>
<feature type="transmembrane region" description="Helical" evidence="4">
    <location>
        <begin position="120"/>
        <end position="143"/>
    </location>
</feature>
<evidence type="ECO:0000256" key="2">
    <source>
        <dbReference type="ARBA" id="ARBA00022982"/>
    </source>
</evidence>
<feature type="region of interest" description="Disordered" evidence="3">
    <location>
        <begin position="483"/>
        <end position="533"/>
    </location>
</feature>
<dbReference type="GO" id="GO:0016020">
    <property type="term" value="C:membrane"/>
    <property type="evidence" value="ECO:0007669"/>
    <property type="project" value="InterPro"/>
</dbReference>
<evidence type="ECO:0000313" key="7">
    <source>
        <dbReference type="Proteomes" id="UP000334019"/>
    </source>
</evidence>